<keyword evidence="1" id="KW-1133">Transmembrane helix</keyword>
<dbReference type="Proteomes" id="UP000625735">
    <property type="component" value="Unassembled WGS sequence"/>
</dbReference>
<organism evidence="2 3">
    <name type="scientific">Flavobacterium orientale</name>
    <dbReference type="NCBI Taxonomy" id="1756020"/>
    <lineage>
        <taxon>Bacteria</taxon>
        <taxon>Pseudomonadati</taxon>
        <taxon>Bacteroidota</taxon>
        <taxon>Flavobacteriia</taxon>
        <taxon>Flavobacteriales</taxon>
        <taxon>Flavobacteriaceae</taxon>
        <taxon>Flavobacterium</taxon>
    </lineage>
</organism>
<evidence type="ECO:0000313" key="2">
    <source>
        <dbReference type="EMBL" id="GGD27528.1"/>
    </source>
</evidence>
<keyword evidence="1" id="KW-0472">Membrane</keyword>
<evidence type="ECO:0000313" key="3">
    <source>
        <dbReference type="Proteomes" id="UP000625735"/>
    </source>
</evidence>
<dbReference type="PANTHER" id="PTHR37464">
    <property type="entry name" value="BLL2463 PROTEIN"/>
    <property type="match status" value="1"/>
</dbReference>
<dbReference type="PANTHER" id="PTHR37464:SF1">
    <property type="entry name" value="BLL2463 PROTEIN"/>
    <property type="match status" value="1"/>
</dbReference>
<evidence type="ECO:0000256" key="1">
    <source>
        <dbReference type="SAM" id="Phobius"/>
    </source>
</evidence>
<gene>
    <name evidence="2" type="ORF">GCM10011343_17160</name>
</gene>
<keyword evidence="1" id="KW-0812">Transmembrane</keyword>
<reference evidence="2" key="2">
    <citation type="submission" date="2020-09" db="EMBL/GenBank/DDBJ databases">
        <authorList>
            <person name="Sun Q."/>
            <person name="Zhou Y."/>
        </authorList>
    </citation>
    <scope>NUCLEOTIDE SEQUENCE</scope>
    <source>
        <strain evidence="2">CGMCC 1.12506</strain>
    </source>
</reference>
<name>A0A916Y2B7_9FLAO</name>
<dbReference type="AlphaFoldDB" id="A0A916Y2B7"/>
<keyword evidence="3" id="KW-1185">Reference proteome</keyword>
<protein>
    <submittedName>
        <fullName evidence="2">Membrane protein</fullName>
    </submittedName>
</protein>
<accession>A0A916Y2B7</accession>
<feature type="transmembrane region" description="Helical" evidence="1">
    <location>
        <begin position="520"/>
        <end position="538"/>
    </location>
</feature>
<proteinExistence type="predicted"/>
<dbReference type="EMBL" id="BMFG01000006">
    <property type="protein sequence ID" value="GGD27528.1"/>
    <property type="molecule type" value="Genomic_DNA"/>
</dbReference>
<sequence>MQAKGQKGELLKRTVQELLETVPENQNFTLYTADESFVNTDIKSIQKELQNIKYSSSSFQLDNHFAKINSKKSILGKDIVVITDAIGLSQTAIKKPDSTWNTFYVIPKSEQKNNVSIDSVFIQQTLDNFYEINVTLTAHGKTDVELPVALYNKSNLIAKTLTTFDTKQKNLLFTIPKEDFHGYVSIEDNGLTYDNTYYFSITKPEKLNVISIGTTVKSNFLTRIYTPDEFNYSNYELAALDYNQLEKQETVILNELEEIPNALQITLKSFVGKGGNLIVIPSNKTNPQALTQVIRTLGAVSFGNLESNEKLITKISFSHPLFNSVFEKKTDNFQYPGTKSNFPVNSQYPPILSYQDQSAFLTGFQNGFGKVYVFSGAINKENSNFQNSPIIVPTFYNMAQNSLLTGVVALTIGNSNVFFIDAALEKDDIISIADGEQSFIPIQQIVNNKVKIALTNLPLDAGNYSILKKETPIKNISLNFDRQESNLFENNSTLLKDENVATNLASVFDTLQTDRTDQQIWKWFVLFALLFIVLEILIQKFVK</sequence>
<comment type="caution">
    <text evidence="2">The sequence shown here is derived from an EMBL/GenBank/DDBJ whole genome shotgun (WGS) entry which is preliminary data.</text>
</comment>
<reference evidence="2" key="1">
    <citation type="journal article" date="2014" name="Int. J. Syst. Evol. Microbiol.">
        <title>Complete genome sequence of Corynebacterium casei LMG S-19264T (=DSM 44701T), isolated from a smear-ripened cheese.</title>
        <authorList>
            <consortium name="US DOE Joint Genome Institute (JGI-PGF)"/>
            <person name="Walter F."/>
            <person name="Albersmeier A."/>
            <person name="Kalinowski J."/>
            <person name="Ruckert C."/>
        </authorList>
    </citation>
    <scope>NUCLEOTIDE SEQUENCE</scope>
    <source>
        <strain evidence="2">CGMCC 1.12506</strain>
    </source>
</reference>